<evidence type="ECO:0000256" key="4">
    <source>
        <dbReference type="ARBA" id="ARBA00022801"/>
    </source>
</evidence>
<keyword evidence="4 8" id="KW-0378">Hydrolase</keyword>
<sequence length="314" mass="34497">MRNPSEVPLVRKELARVSNRISFLYTERAVINRDNNALTITDQRGTAHVPATTLAALLLGPGTRITYAAMALLGDAGVSVVWTGEKGVRFYAHGRPPAKTSRNAEAQAAIVSHQRRRLACARAMYGMRFHGEDVSTATMAQLRGREGARMKRIYAENAARVGIPWNRRNYDPDDFDSGDPINRALTAANAALYGVTHAVITALGFVPSLGVVHNGTDRAFVYDIADLYKAEISIPAAFDAAADPSANAVSNVRRRVREMVVEHRLMERMVRDLHSLMQTSDAPDAMDVELMLWNELEVIAAGINWAEPEEVESS</sequence>
<keyword evidence="3 8" id="KW-0255">Endonuclease</keyword>
<dbReference type="NCBIfam" id="TIGR03638">
    <property type="entry name" value="cas1_ECOLI"/>
    <property type="match status" value="1"/>
</dbReference>
<dbReference type="GO" id="GO:0016787">
    <property type="term" value="F:hydrolase activity"/>
    <property type="evidence" value="ECO:0007669"/>
    <property type="project" value="UniProtKB-KW"/>
</dbReference>
<comment type="caution">
    <text evidence="9">The sequence shown here is derived from an EMBL/GenBank/DDBJ whole genome shotgun (WGS) entry which is preliminary data.</text>
</comment>
<evidence type="ECO:0000256" key="6">
    <source>
        <dbReference type="ARBA" id="ARBA00023118"/>
    </source>
</evidence>
<dbReference type="AlphaFoldDB" id="A0A2N6SWZ1"/>
<keyword evidence="7 8" id="KW-0238">DNA-binding</keyword>
<evidence type="ECO:0000313" key="10">
    <source>
        <dbReference type="Proteomes" id="UP000235363"/>
    </source>
</evidence>
<dbReference type="GO" id="GO:0043571">
    <property type="term" value="P:maintenance of CRISPR repeat elements"/>
    <property type="evidence" value="ECO:0007669"/>
    <property type="project" value="UniProtKB-UniRule"/>
</dbReference>
<evidence type="ECO:0000256" key="1">
    <source>
        <dbReference type="ARBA" id="ARBA00022722"/>
    </source>
</evidence>
<keyword evidence="8" id="KW-0464">Manganese</keyword>
<dbReference type="Proteomes" id="UP000235363">
    <property type="component" value="Unassembled WGS sequence"/>
</dbReference>
<comment type="similarity">
    <text evidence="8">Belongs to the CRISPR-associated endonuclease Cas1 family.</text>
</comment>
<dbReference type="GO" id="GO:0003677">
    <property type="term" value="F:DNA binding"/>
    <property type="evidence" value="ECO:0007669"/>
    <property type="project" value="UniProtKB-KW"/>
</dbReference>
<dbReference type="InterPro" id="IPR042211">
    <property type="entry name" value="CRISPR-assoc_Cas1_N"/>
</dbReference>
<dbReference type="PANTHER" id="PTHR34353:SF3">
    <property type="entry name" value="CRISPR-ASSOCIATED ENDONUCLEASE CAS1"/>
    <property type="match status" value="1"/>
</dbReference>
<feature type="binding site" evidence="8">
    <location>
        <position position="226"/>
    </location>
    <ligand>
        <name>Mn(2+)</name>
        <dbReference type="ChEBI" id="CHEBI:29035"/>
    </ligand>
</feature>
<dbReference type="GO" id="GO:0046872">
    <property type="term" value="F:metal ion binding"/>
    <property type="evidence" value="ECO:0007669"/>
    <property type="project" value="UniProtKB-UniRule"/>
</dbReference>
<dbReference type="RefSeq" id="WP_102214061.1">
    <property type="nucleotide sequence ID" value="NZ_PNHF01000025.1"/>
</dbReference>
<dbReference type="Gene3D" id="3.100.10.20">
    <property type="entry name" value="CRISPR-associated endonuclease Cas1, N-terminal domain"/>
    <property type="match status" value="1"/>
</dbReference>
<reference evidence="9 10" key="1">
    <citation type="submission" date="2017-09" db="EMBL/GenBank/DDBJ databases">
        <title>Bacterial strain isolated from the female urinary microbiota.</title>
        <authorList>
            <person name="Thomas-White K."/>
            <person name="Kumar N."/>
            <person name="Forster S."/>
            <person name="Putonti C."/>
            <person name="Lawley T."/>
            <person name="Wolfe A.J."/>
        </authorList>
    </citation>
    <scope>NUCLEOTIDE SEQUENCE [LARGE SCALE GENOMIC DNA]</scope>
    <source>
        <strain evidence="9 10">UMB0908</strain>
    </source>
</reference>
<comment type="subunit">
    <text evidence="8">Homodimer, forms a heterotetramer with a Cas2 homodimer.</text>
</comment>
<dbReference type="InterPro" id="IPR002729">
    <property type="entry name" value="CRISPR-assoc_Cas1"/>
</dbReference>
<dbReference type="InterPro" id="IPR042206">
    <property type="entry name" value="CRISPR-assoc_Cas1_C"/>
</dbReference>
<dbReference type="HAMAP" id="MF_01470">
    <property type="entry name" value="Cas1"/>
    <property type="match status" value="1"/>
</dbReference>
<evidence type="ECO:0000256" key="2">
    <source>
        <dbReference type="ARBA" id="ARBA00022723"/>
    </source>
</evidence>
<keyword evidence="5 8" id="KW-0460">Magnesium</keyword>
<keyword evidence="1 8" id="KW-0540">Nuclease</keyword>
<evidence type="ECO:0000256" key="5">
    <source>
        <dbReference type="ARBA" id="ARBA00022842"/>
    </source>
</evidence>
<dbReference type="Gene3D" id="1.20.120.920">
    <property type="entry name" value="CRISPR-associated endonuclease Cas1, C-terminal domain"/>
    <property type="match status" value="1"/>
</dbReference>
<keyword evidence="2 8" id="KW-0479">Metal-binding</keyword>
<feature type="binding site" evidence="8">
    <location>
        <position position="213"/>
    </location>
    <ligand>
        <name>Mn(2+)</name>
        <dbReference type="ChEBI" id="CHEBI:29035"/>
    </ligand>
</feature>
<organism evidence="9 10">
    <name type="scientific">Corynebacterium xerosis</name>
    <dbReference type="NCBI Taxonomy" id="1725"/>
    <lineage>
        <taxon>Bacteria</taxon>
        <taxon>Bacillati</taxon>
        <taxon>Actinomycetota</taxon>
        <taxon>Actinomycetes</taxon>
        <taxon>Mycobacteriales</taxon>
        <taxon>Corynebacteriaceae</taxon>
        <taxon>Corynebacterium</taxon>
    </lineage>
</organism>
<keyword evidence="6 8" id="KW-0051">Antiviral defense</keyword>
<accession>A0A2N6SWZ1</accession>
<dbReference type="PANTHER" id="PTHR34353">
    <property type="entry name" value="CRISPR-ASSOCIATED ENDONUCLEASE CAS1 1"/>
    <property type="match status" value="1"/>
</dbReference>
<comment type="function">
    <text evidence="8">CRISPR (clustered regularly interspaced short palindromic repeat), is an adaptive immune system that provides protection against mobile genetic elements (viruses, transposable elements and conjugative plasmids). CRISPR clusters contain spacers, sequences complementary to antecedent mobile elements, and target invading nucleic acids. CRISPR clusters are transcribed and processed into CRISPR RNA (crRNA). Acts as a dsDNA endonuclease. Involved in the integration of spacer DNA into the CRISPR cassette.</text>
</comment>
<protein>
    <recommendedName>
        <fullName evidence="8">CRISPR-associated endonuclease Cas1</fullName>
        <ecNumber evidence="8">3.1.-.-</ecNumber>
    </recommendedName>
</protein>
<feature type="binding site" evidence="8">
    <location>
        <position position="146"/>
    </location>
    <ligand>
        <name>Mn(2+)</name>
        <dbReference type="ChEBI" id="CHEBI:29035"/>
    </ligand>
</feature>
<evidence type="ECO:0000313" key="9">
    <source>
        <dbReference type="EMBL" id="PMC61594.1"/>
    </source>
</evidence>
<evidence type="ECO:0000256" key="8">
    <source>
        <dbReference type="HAMAP-Rule" id="MF_01470"/>
    </source>
</evidence>
<dbReference type="EMBL" id="PNHF01000025">
    <property type="protein sequence ID" value="PMC61594.1"/>
    <property type="molecule type" value="Genomic_DNA"/>
</dbReference>
<proteinExistence type="inferred from homology"/>
<evidence type="ECO:0000256" key="3">
    <source>
        <dbReference type="ARBA" id="ARBA00022759"/>
    </source>
</evidence>
<dbReference type="Pfam" id="PF01867">
    <property type="entry name" value="Cas_Cas1"/>
    <property type="match status" value="2"/>
</dbReference>
<dbReference type="InterPro" id="IPR050646">
    <property type="entry name" value="Cas1"/>
</dbReference>
<comment type="cofactor">
    <cofactor evidence="8">
        <name>Mg(2+)</name>
        <dbReference type="ChEBI" id="CHEBI:18420"/>
    </cofactor>
    <cofactor evidence="8">
        <name>Mn(2+)</name>
        <dbReference type="ChEBI" id="CHEBI:29035"/>
    </cofactor>
</comment>
<gene>
    <name evidence="9" type="primary">cas1e</name>
    <name evidence="8" type="synonym">cas1</name>
    <name evidence="9" type="ORF">CJ204_10370</name>
</gene>
<dbReference type="GO" id="GO:0051607">
    <property type="term" value="P:defense response to virus"/>
    <property type="evidence" value="ECO:0007669"/>
    <property type="project" value="UniProtKB-UniRule"/>
</dbReference>
<dbReference type="InterPro" id="IPR019851">
    <property type="entry name" value="CRISPR-assoc_Cas1_ECOLI"/>
</dbReference>
<name>A0A2N6SWZ1_9CORY</name>
<evidence type="ECO:0000256" key="7">
    <source>
        <dbReference type="ARBA" id="ARBA00023125"/>
    </source>
</evidence>
<dbReference type="EC" id="3.1.-.-" evidence="8"/>
<dbReference type="GO" id="GO:0004520">
    <property type="term" value="F:DNA endonuclease activity"/>
    <property type="evidence" value="ECO:0007669"/>
    <property type="project" value="InterPro"/>
</dbReference>